<keyword evidence="4" id="KW-1185">Reference proteome</keyword>
<evidence type="ECO:0000256" key="2">
    <source>
        <dbReference type="SAM" id="SignalP"/>
    </source>
</evidence>
<comment type="caution">
    <text evidence="3">The sequence shown here is derived from an EMBL/GenBank/DDBJ whole genome shotgun (WGS) entry which is preliminary data.</text>
</comment>
<evidence type="ECO:0008006" key="5">
    <source>
        <dbReference type="Google" id="ProtNLM"/>
    </source>
</evidence>
<feature type="chain" id="PRO_5020335282" description="Membrane-bound lytic murein transglycosylase B" evidence="2">
    <location>
        <begin position="23"/>
        <end position="365"/>
    </location>
</feature>
<dbReference type="SUPFAM" id="SSF53955">
    <property type="entry name" value="Lysozyme-like"/>
    <property type="match status" value="1"/>
</dbReference>
<feature type="region of interest" description="Disordered" evidence="1">
    <location>
        <begin position="23"/>
        <end position="74"/>
    </location>
</feature>
<evidence type="ECO:0000256" key="1">
    <source>
        <dbReference type="SAM" id="MobiDB-lite"/>
    </source>
</evidence>
<dbReference type="GO" id="GO:0009253">
    <property type="term" value="P:peptidoglycan catabolic process"/>
    <property type="evidence" value="ECO:0007669"/>
    <property type="project" value="TreeGrafter"/>
</dbReference>
<dbReference type="Proteomes" id="UP000295680">
    <property type="component" value="Unassembled WGS sequence"/>
</dbReference>
<dbReference type="RefSeq" id="WP_132112713.1">
    <property type="nucleotide sequence ID" value="NZ_SLWS01000001.1"/>
</dbReference>
<evidence type="ECO:0000313" key="4">
    <source>
        <dbReference type="Proteomes" id="UP000295680"/>
    </source>
</evidence>
<dbReference type="InterPro" id="IPR023346">
    <property type="entry name" value="Lysozyme-like_dom_sf"/>
</dbReference>
<dbReference type="Gene3D" id="1.10.530.10">
    <property type="match status" value="1"/>
</dbReference>
<proteinExistence type="predicted"/>
<feature type="region of interest" description="Disordered" evidence="1">
    <location>
        <begin position="276"/>
        <end position="327"/>
    </location>
</feature>
<accession>A0A4R2K801</accession>
<feature type="compositionally biased region" description="Pro residues" evidence="1">
    <location>
        <begin position="280"/>
        <end position="300"/>
    </location>
</feature>
<evidence type="ECO:0000313" key="3">
    <source>
        <dbReference type="EMBL" id="TCO65948.1"/>
    </source>
</evidence>
<dbReference type="PANTHER" id="PTHR30163:SF8">
    <property type="entry name" value="LYTIC MUREIN TRANSGLYCOSYLASE"/>
    <property type="match status" value="1"/>
</dbReference>
<feature type="signal peptide" evidence="2">
    <location>
        <begin position="1"/>
        <end position="22"/>
    </location>
</feature>
<reference evidence="3 4" key="1">
    <citation type="submission" date="2019-03" db="EMBL/GenBank/DDBJ databases">
        <title>Genomic Encyclopedia of Type Strains, Phase IV (KMG-IV): sequencing the most valuable type-strain genomes for metagenomic binning, comparative biology and taxonomic classification.</title>
        <authorList>
            <person name="Goeker M."/>
        </authorList>
    </citation>
    <scope>NUCLEOTIDE SEQUENCE [LARGE SCALE GENOMIC DNA]</scope>
    <source>
        <strain evidence="3 4">DSM 45934</strain>
    </source>
</reference>
<dbReference type="OrthoDB" id="9796191at2"/>
<organism evidence="3 4">
    <name type="scientific">Actinocrispum wychmicini</name>
    <dbReference type="NCBI Taxonomy" id="1213861"/>
    <lineage>
        <taxon>Bacteria</taxon>
        <taxon>Bacillati</taxon>
        <taxon>Actinomycetota</taxon>
        <taxon>Actinomycetes</taxon>
        <taxon>Pseudonocardiales</taxon>
        <taxon>Pseudonocardiaceae</taxon>
        <taxon>Actinocrispum</taxon>
    </lineage>
</organism>
<sequence length="365" mass="37143">MSTSRAGAVGACLVLLATSAAAPDVPTNAPRAPDSLPAGNSLPPGNTDHAEAPPEVDQPTGGTENLDDSGPLTIPAVFTGDVPATVLDAYRRAADLIHKAQSGCHLPVELLEAIGKVEANHAEHGQVDGNGTTLHPILGPALDGAGGFAAIPDTDGGRLDGDPAWDRAVGPMQILPSTWATWSDDRANPNNVYDASLVAAHYLCADNRDLGTPEGLSDAILSYNHSTSYRNLVLAWMSTYAKGITAVPDIRPLTVQTPVQAQAMPVKAVTPPRDIVAAAPPRPATPQSPLPTTSTPPPTTSPSANPLPTTPPPPTDPPPTAQPAASVPGLICGVTGLVGSVTGLLGGLLGSHSGNNHRSHCDDGD</sequence>
<protein>
    <recommendedName>
        <fullName evidence="5">Membrane-bound lytic murein transglycosylase B</fullName>
    </recommendedName>
</protein>
<keyword evidence="2" id="KW-0732">Signal</keyword>
<dbReference type="AlphaFoldDB" id="A0A4R2K801"/>
<dbReference type="GO" id="GO:0008933">
    <property type="term" value="F:peptidoglycan lytic transglycosylase activity"/>
    <property type="evidence" value="ECO:0007669"/>
    <property type="project" value="TreeGrafter"/>
</dbReference>
<dbReference type="EMBL" id="SLWS01000001">
    <property type="protein sequence ID" value="TCO65948.1"/>
    <property type="molecule type" value="Genomic_DNA"/>
</dbReference>
<dbReference type="PANTHER" id="PTHR30163">
    <property type="entry name" value="MEMBRANE-BOUND LYTIC MUREIN TRANSGLYCOSYLASE B"/>
    <property type="match status" value="1"/>
</dbReference>
<gene>
    <name evidence="3" type="ORF">EV192_1011740</name>
</gene>
<name>A0A4R2K801_9PSEU</name>
<feature type="compositionally biased region" description="Pro residues" evidence="1">
    <location>
        <begin position="308"/>
        <end position="321"/>
    </location>
</feature>
<dbReference type="InterPro" id="IPR043426">
    <property type="entry name" value="MltB-like"/>
</dbReference>